<dbReference type="NCBIfam" id="NF004879">
    <property type="entry name" value="PRK06241.1-4"/>
    <property type="match status" value="1"/>
</dbReference>
<evidence type="ECO:0000313" key="4">
    <source>
        <dbReference type="Proteomes" id="UP001185028"/>
    </source>
</evidence>
<name>A0ABU1IUA4_9BACL</name>
<keyword evidence="3" id="KW-0670">Pyruvate</keyword>
<organism evidence="3 4">
    <name type="scientific">Paenibacillus hunanensis</name>
    <dbReference type="NCBI Taxonomy" id="539262"/>
    <lineage>
        <taxon>Bacteria</taxon>
        <taxon>Bacillati</taxon>
        <taxon>Bacillota</taxon>
        <taxon>Bacilli</taxon>
        <taxon>Bacillales</taxon>
        <taxon>Paenibacillaceae</taxon>
        <taxon>Paenibacillus</taxon>
    </lineage>
</organism>
<dbReference type="InterPro" id="IPR002192">
    <property type="entry name" value="PPDK_AMP/ATP-bd"/>
</dbReference>
<dbReference type="SUPFAM" id="SSF56059">
    <property type="entry name" value="Glutathione synthetase ATP-binding domain-like"/>
    <property type="match status" value="1"/>
</dbReference>
<dbReference type="NCBIfam" id="NF041857">
    <property type="entry name" value="RIF_Ptrans_rph"/>
    <property type="match status" value="1"/>
</dbReference>
<dbReference type="Gene3D" id="3.50.30.10">
    <property type="entry name" value="Phosphohistidine domain"/>
    <property type="match status" value="1"/>
</dbReference>
<dbReference type="Proteomes" id="UP001185028">
    <property type="component" value="Unassembled WGS sequence"/>
</dbReference>
<dbReference type="Pfam" id="PF01326">
    <property type="entry name" value="PPDK_N"/>
    <property type="match status" value="1"/>
</dbReference>
<dbReference type="Gene3D" id="3.30.1490.20">
    <property type="entry name" value="ATP-grasp fold, A domain"/>
    <property type="match status" value="1"/>
</dbReference>
<dbReference type="Pfam" id="PF00391">
    <property type="entry name" value="PEP-utilizers"/>
    <property type="match status" value="1"/>
</dbReference>
<evidence type="ECO:0000313" key="3">
    <source>
        <dbReference type="EMBL" id="MDR6242846.1"/>
    </source>
</evidence>
<reference evidence="3 4" key="1">
    <citation type="submission" date="2023-07" db="EMBL/GenBank/DDBJ databases">
        <title>Genomic Encyclopedia of Type Strains, Phase IV (KMG-IV): sequencing the most valuable type-strain genomes for metagenomic binning, comparative biology and taxonomic classification.</title>
        <authorList>
            <person name="Goeker M."/>
        </authorList>
    </citation>
    <scope>NUCLEOTIDE SEQUENCE [LARGE SCALE GENOMIC DNA]</scope>
    <source>
        <strain evidence="3 4">DSM 22170</strain>
    </source>
</reference>
<keyword evidence="3" id="KW-0808">Transferase</keyword>
<dbReference type="GO" id="GO:0008986">
    <property type="term" value="F:pyruvate, water dikinase activity"/>
    <property type="evidence" value="ECO:0007669"/>
    <property type="project" value="UniProtKB-EC"/>
</dbReference>
<dbReference type="InterPro" id="IPR013815">
    <property type="entry name" value="ATP_grasp_subdomain_1"/>
</dbReference>
<protein>
    <submittedName>
        <fullName evidence="3">Pyruvate,water dikinase</fullName>
        <ecNumber evidence="3">2.7.9.2</ecNumber>
    </submittedName>
</protein>
<comment type="caution">
    <text evidence="3">The sequence shown here is derived from an EMBL/GenBank/DDBJ whole genome shotgun (WGS) entry which is preliminary data.</text>
</comment>
<evidence type="ECO:0000259" key="1">
    <source>
        <dbReference type="Pfam" id="PF00391"/>
    </source>
</evidence>
<dbReference type="PANTHER" id="PTHR43615:SF1">
    <property type="entry name" value="PPDK_N DOMAIN-CONTAINING PROTEIN"/>
    <property type="match status" value="1"/>
</dbReference>
<dbReference type="NCBIfam" id="NF004878">
    <property type="entry name" value="PRK06241.1-3"/>
    <property type="match status" value="1"/>
</dbReference>
<dbReference type="NCBIfam" id="NF004877">
    <property type="entry name" value="PRK06241.1-2"/>
    <property type="match status" value="1"/>
</dbReference>
<proteinExistence type="predicted"/>
<dbReference type="Gene3D" id="3.30.470.20">
    <property type="entry name" value="ATP-grasp fold, B domain"/>
    <property type="match status" value="1"/>
</dbReference>
<accession>A0ABU1IUA4</accession>
<dbReference type="PANTHER" id="PTHR43615">
    <property type="entry name" value="PHOSPHOENOLPYRUVATE SYNTHASE-RELATED"/>
    <property type="match status" value="1"/>
</dbReference>
<keyword evidence="4" id="KW-1185">Reference proteome</keyword>
<feature type="domain" description="Pyruvate phosphate dikinase AMP/ATP-binding" evidence="2">
    <location>
        <begin position="32"/>
        <end position="331"/>
    </location>
</feature>
<sequence length="901" mass="100795">MSNTKFGKRTGAMGMTKYVLDLQELTAEHSLELVGGKAFHLGQLHAMEGVAVPDGFCITTDAYKQFVQHRAQYNEWLQQLAILSSIDENESIRELALQIRQWILEAELPAELAEEVTGHLTRLGADEPYAVRSSATAEDLPHASFAGQQDSYLNVIGQHSLMQHIRACWASLFTERAVMYRIRNSFDHRQLSLCVIVQKMVFPEASGILFTADPLTSNRHQLAIDAGWGLGEALVSGIASADHYAVRDGRMTERRIAVKTTAIYPMPQGGTVTQTIEASRQHQQVLTDSQIVQLAQLGRQIEGYFGQPQDIEWCLANNQFYIVQSRPITTLYPIPESTEPGNRVYLSVGHQQMMTDVMRPLGLSFFLRTTRAPMRVAGGRLFVDATALLQRTATRKMLIEGFAQSDPLVSDAVQTVIDRGFIPLLDEPVAQTPLSGQEAESALKSSPAKGVSTPAHEASVEAELPVIDRSIVNRLVERTETSLKKLQNELPNRSGTEAMDYIDEDLQELRSILFEPDSMVVIKGAMDAFNWINRQLYDWLGEEHAADMLSQSIPGNVTSEMGLAVMELADTIRPFPKVIALLERTEDDEFLEQLRDVEGGSIVREAMDAYLQRYGMRCPGEIDLTRMRWSEHPAALIPLLLSSIKSNASDAGKQRFHLGEQRAAAKEAELSERIVQLPEGEQKLRAFQHYVRMLRELSGYREYPKYGMIRRYFIYKQAIMREAEHLVQTGVIRHKEDVYELTLEELNEFVRTRQADLELIEQRRRDDEQYSRLAPPRVITSEGETISGQYRQDSLPEGALPGTPVSAGVVEGRARVLHSMQEATLEEGDILVTPFTDPGWTPVFVTIKGLITEVGGVMTHGAVIAREYGLPAIVGVDQATTRIRDGQRIRLHGGAGYVELL</sequence>
<dbReference type="InterPro" id="IPR051549">
    <property type="entry name" value="PEP_Utilizing_Enz"/>
</dbReference>
<evidence type="ECO:0000259" key="2">
    <source>
        <dbReference type="Pfam" id="PF01326"/>
    </source>
</evidence>
<feature type="domain" description="PEP-utilising enzyme mobile" evidence="1">
    <location>
        <begin position="825"/>
        <end position="896"/>
    </location>
</feature>
<dbReference type="SUPFAM" id="SSF52009">
    <property type="entry name" value="Phosphohistidine domain"/>
    <property type="match status" value="1"/>
</dbReference>
<gene>
    <name evidence="3" type="ORF">JOC58_000730</name>
</gene>
<dbReference type="EC" id="2.7.9.2" evidence="3"/>
<dbReference type="InterPro" id="IPR036637">
    <property type="entry name" value="Phosphohistidine_dom_sf"/>
</dbReference>
<dbReference type="EMBL" id="JAVDQH010000002">
    <property type="protein sequence ID" value="MDR6242846.1"/>
    <property type="molecule type" value="Genomic_DNA"/>
</dbReference>
<dbReference type="InterPro" id="IPR008279">
    <property type="entry name" value="PEP-util_enz_mobile_dom"/>
</dbReference>